<dbReference type="EMBL" id="KV423915">
    <property type="protein sequence ID" value="KZT62642.1"/>
    <property type="molecule type" value="Genomic_DNA"/>
</dbReference>
<dbReference type="OrthoDB" id="5946233at2759"/>
<evidence type="ECO:0000313" key="4">
    <source>
        <dbReference type="Proteomes" id="UP000076842"/>
    </source>
</evidence>
<dbReference type="AlphaFoldDB" id="A0A165K3U2"/>
<protein>
    <recommendedName>
        <fullName evidence="2">Integrase core domain-containing protein</fullName>
    </recommendedName>
</protein>
<dbReference type="PANTHER" id="PTHR46177:SF1">
    <property type="entry name" value="INTEGRASE CATALYTIC DOMAIN-CONTAINING PROTEIN"/>
    <property type="match status" value="1"/>
</dbReference>
<dbReference type="PANTHER" id="PTHR46177">
    <property type="entry name" value="INTEGRASE CATALYTIC DOMAIN-CONTAINING PROTEIN"/>
    <property type="match status" value="1"/>
</dbReference>
<sequence>MHSTSLTSQDEPVPKQPNQHLPTGTLSACFNTNYTNPSTVPDHLLKPLVQLYWSHGVNDMEMVILIKRDVRAEENGWSLSRKTIARRRLSWNYLSVRQQRLTPSTLGPHIEKVRQEYPSAGAGRTKDWLRQSGIHASRHAILQYNREEHFDEVQQRTAKLLKRKHFWTSGVFAVVGVDQHDKWGRYGLHLHLGVELFSGAIQWLKVWSGNKNPRLIFSYYLEMVRRHHGIPMFTQSDRGTENYGIANGHTWLRQRLDPSLNGLLQHKWMGGHRNVKPEIKWSQLRREFSPGWENLLAYGLNVGWYDTTELLDKYVFRWIAVPFLQGKLDAYMHMYNTSKPRADRNKTLPIGRPYHILHHPELYGKARDFKILANEEDFRLAEEIYAPPDHAVFQLVPPEFHQEIQARYQYMGSPPIELKTFWPIYLALRGALSTSPGVPLVLPILALDVERENSVENEVMVIDPRWKCSRDADGDLEAETGHSLFDLTLEAREGTDPQLIPEIEDLLEPVLTQI</sequence>
<evidence type="ECO:0000313" key="3">
    <source>
        <dbReference type="EMBL" id="KZT62642.1"/>
    </source>
</evidence>
<dbReference type="InParanoid" id="A0A165K3U2"/>
<proteinExistence type="predicted"/>
<dbReference type="InterPro" id="IPR058913">
    <property type="entry name" value="Integrase_dom_put"/>
</dbReference>
<keyword evidence="4" id="KW-1185">Reference proteome</keyword>
<dbReference type="Proteomes" id="UP000076842">
    <property type="component" value="Unassembled WGS sequence"/>
</dbReference>
<gene>
    <name evidence="3" type="ORF">CALCODRAFT_425825</name>
</gene>
<name>A0A165K3U2_9BASI</name>
<feature type="domain" description="Integrase core" evidence="2">
    <location>
        <begin position="177"/>
        <end position="347"/>
    </location>
</feature>
<feature type="region of interest" description="Disordered" evidence="1">
    <location>
        <begin position="1"/>
        <end position="24"/>
    </location>
</feature>
<dbReference type="STRING" id="1353952.A0A165K3U2"/>
<evidence type="ECO:0000259" key="2">
    <source>
        <dbReference type="Pfam" id="PF24764"/>
    </source>
</evidence>
<organism evidence="3 4">
    <name type="scientific">Calocera cornea HHB12733</name>
    <dbReference type="NCBI Taxonomy" id="1353952"/>
    <lineage>
        <taxon>Eukaryota</taxon>
        <taxon>Fungi</taxon>
        <taxon>Dikarya</taxon>
        <taxon>Basidiomycota</taxon>
        <taxon>Agaricomycotina</taxon>
        <taxon>Dacrymycetes</taxon>
        <taxon>Dacrymycetales</taxon>
        <taxon>Dacrymycetaceae</taxon>
        <taxon>Calocera</taxon>
    </lineage>
</organism>
<reference evidence="3 4" key="1">
    <citation type="journal article" date="2016" name="Mol. Biol. Evol.">
        <title>Comparative Genomics of Early-Diverging Mushroom-Forming Fungi Provides Insights into the Origins of Lignocellulose Decay Capabilities.</title>
        <authorList>
            <person name="Nagy L.G."/>
            <person name="Riley R."/>
            <person name="Tritt A."/>
            <person name="Adam C."/>
            <person name="Daum C."/>
            <person name="Floudas D."/>
            <person name="Sun H."/>
            <person name="Yadav J.S."/>
            <person name="Pangilinan J."/>
            <person name="Larsson K.H."/>
            <person name="Matsuura K."/>
            <person name="Barry K."/>
            <person name="Labutti K."/>
            <person name="Kuo R."/>
            <person name="Ohm R.A."/>
            <person name="Bhattacharya S.S."/>
            <person name="Shirouzu T."/>
            <person name="Yoshinaga Y."/>
            <person name="Martin F.M."/>
            <person name="Grigoriev I.V."/>
            <person name="Hibbett D.S."/>
        </authorList>
    </citation>
    <scope>NUCLEOTIDE SEQUENCE [LARGE SCALE GENOMIC DNA]</scope>
    <source>
        <strain evidence="3 4">HHB12733</strain>
    </source>
</reference>
<dbReference type="Pfam" id="PF24764">
    <property type="entry name" value="rva_4"/>
    <property type="match status" value="1"/>
</dbReference>
<evidence type="ECO:0000256" key="1">
    <source>
        <dbReference type="SAM" id="MobiDB-lite"/>
    </source>
</evidence>
<accession>A0A165K3U2</accession>